<dbReference type="EMBL" id="FOVF01000020">
    <property type="protein sequence ID" value="SFN41369.1"/>
    <property type="molecule type" value="Genomic_DNA"/>
</dbReference>
<dbReference type="STRING" id="578942.SAMN05216289_1207"/>
<keyword evidence="3" id="KW-0436">Ligase</keyword>
<sequence>MPHIALVTAAVARASDEDLAPLQDALLALDAEVSIVDWDDASVDWSRFDAAVLRSCWDYTERIVEFLIWAERVGRLTRLLNPFEVVRWNTDKHYLSELAEAGVAIVPSRFVEPGDDAARVLQSFLDNHVDAAEIVVKPAIGAGSRDTQRHDRARIDTALTHMQRLLDGKRSVLLQPYLDRVDVVGESALIHFDGVFSHAIRKGPLLRPGEGPTSELFAPEQIEGRDADAGERALARRILDALPFAASLAYARIDLIRSSEGQPLLLELELTEPSLFFAHASGAAARFARCLLERCRSSAAG</sequence>
<protein>
    <submittedName>
        <fullName evidence="3">O-ureido-D-serine cyclo-ligase</fullName>
    </submittedName>
</protein>
<dbReference type="AlphaFoldDB" id="A0A1I4YUN2"/>
<dbReference type="InterPro" id="IPR011761">
    <property type="entry name" value="ATP-grasp"/>
</dbReference>
<name>A0A1I4YUN2_9GAMM</name>
<proteinExistence type="predicted"/>
<dbReference type="InterPro" id="IPR053191">
    <property type="entry name" value="DcsG_Biosynth_Enzyme"/>
</dbReference>
<dbReference type="OrthoDB" id="3373978at2"/>
<evidence type="ECO:0000256" key="1">
    <source>
        <dbReference type="PROSITE-ProRule" id="PRU00409"/>
    </source>
</evidence>
<dbReference type="PROSITE" id="PS50975">
    <property type="entry name" value="ATP_GRASP"/>
    <property type="match status" value="1"/>
</dbReference>
<keyword evidence="1" id="KW-0547">Nucleotide-binding</keyword>
<accession>A0A1I4YUN2</accession>
<dbReference type="Gene3D" id="3.30.470.20">
    <property type="entry name" value="ATP-grasp fold, B domain"/>
    <property type="match status" value="1"/>
</dbReference>
<dbReference type="RefSeq" id="WP_092408732.1">
    <property type="nucleotide sequence ID" value="NZ_FOVF01000020.1"/>
</dbReference>
<evidence type="ECO:0000259" key="2">
    <source>
        <dbReference type="PROSITE" id="PS50975"/>
    </source>
</evidence>
<evidence type="ECO:0000313" key="3">
    <source>
        <dbReference type="EMBL" id="SFN41369.1"/>
    </source>
</evidence>
<dbReference type="GO" id="GO:0016874">
    <property type="term" value="F:ligase activity"/>
    <property type="evidence" value="ECO:0007669"/>
    <property type="project" value="UniProtKB-KW"/>
</dbReference>
<dbReference type="GO" id="GO:0005524">
    <property type="term" value="F:ATP binding"/>
    <property type="evidence" value="ECO:0007669"/>
    <property type="project" value="UniProtKB-UniRule"/>
</dbReference>
<gene>
    <name evidence="3" type="ORF">SAMN05216289_1207</name>
</gene>
<keyword evidence="1" id="KW-0067">ATP-binding</keyword>
<dbReference type="PANTHER" id="PTHR39217:SF1">
    <property type="entry name" value="GLUTATHIONE SYNTHETASE"/>
    <property type="match status" value="1"/>
</dbReference>
<keyword evidence="4" id="KW-1185">Reference proteome</keyword>
<dbReference type="SUPFAM" id="SSF56059">
    <property type="entry name" value="Glutathione synthetase ATP-binding domain-like"/>
    <property type="match status" value="1"/>
</dbReference>
<feature type="domain" description="ATP-grasp" evidence="2">
    <location>
        <begin position="95"/>
        <end position="296"/>
    </location>
</feature>
<dbReference type="PANTHER" id="PTHR39217">
    <property type="match status" value="1"/>
</dbReference>
<reference evidence="3 4" key="1">
    <citation type="submission" date="2016-10" db="EMBL/GenBank/DDBJ databases">
        <authorList>
            <person name="de Groot N.N."/>
        </authorList>
    </citation>
    <scope>NUCLEOTIDE SEQUENCE [LARGE SCALE GENOMIC DNA]</scope>
    <source>
        <strain evidence="3 4">CGMCC 1.7659</strain>
    </source>
</reference>
<dbReference type="Proteomes" id="UP000198575">
    <property type="component" value="Unassembled WGS sequence"/>
</dbReference>
<dbReference type="GO" id="GO:0046872">
    <property type="term" value="F:metal ion binding"/>
    <property type="evidence" value="ECO:0007669"/>
    <property type="project" value="InterPro"/>
</dbReference>
<organism evidence="3 4">
    <name type="scientific">Dokdonella immobilis</name>
    <dbReference type="NCBI Taxonomy" id="578942"/>
    <lineage>
        <taxon>Bacteria</taxon>
        <taxon>Pseudomonadati</taxon>
        <taxon>Pseudomonadota</taxon>
        <taxon>Gammaproteobacteria</taxon>
        <taxon>Lysobacterales</taxon>
        <taxon>Rhodanobacteraceae</taxon>
        <taxon>Dokdonella</taxon>
    </lineage>
</organism>
<evidence type="ECO:0000313" key="4">
    <source>
        <dbReference type="Proteomes" id="UP000198575"/>
    </source>
</evidence>